<accession>A0A5P0YZI0</accession>
<reference evidence="3" key="3">
    <citation type="journal article" name="Syst. Appl. Microbiol.">
        <title>Streptomyces alkaliterrae sp. nov., isolated from an alkaline soil, and emended descriptions of Streptomyces alkaliphilus, Streptomyces calidiresistens and Streptomyces durbertensis.</title>
        <authorList>
            <person name="Swiecimska M."/>
            <person name="Golinska P."/>
            <person name="Nouioui I."/>
            <person name="Wypij M."/>
            <person name="Rai M."/>
            <person name="Sangal V."/>
            <person name="Goodfellow M."/>
        </authorList>
    </citation>
    <scope>NUCLEOTIDE SEQUENCE</scope>
    <source>
        <strain evidence="3">OF8</strain>
    </source>
</reference>
<comment type="caution">
    <text evidence="4">The sequence shown here is derived from an EMBL/GenBank/DDBJ whole genome shotgun (WGS) entry which is preliminary data.</text>
</comment>
<feature type="compositionally biased region" description="Low complexity" evidence="1">
    <location>
        <begin position="85"/>
        <end position="115"/>
    </location>
</feature>
<evidence type="ECO:0000256" key="1">
    <source>
        <dbReference type="SAM" id="MobiDB-lite"/>
    </source>
</evidence>
<reference evidence="4 5" key="1">
    <citation type="submission" date="2019-10" db="EMBL/GenBank/DDBJ databases">
        <title>Streptomyces sp. nov., a novel actinobacterium isolated from alkaline environment.</title>
        <authorList>
            <person name="Golinska P."/>
        </authorList>
    </citation>
    <scope>NUCLEOTIDE SEQUENCE [LARGE SCALE GENOMIC DNA]</scope>
    <source>
        <strain evidence="4 5">OF1</strain>
    </source>
</reference>
<dbReference type="Proteomes" id="UP000517765">
    <property type="component" value="Unassembled WGS sequence"/>
</dbReference>
<reference evidence="6" key="2">
    <citation type="submission" date="2020-05" db="EMBL/GenBank/DDBJ databases">
        <title>Classification of alakaliphilic streptomycetes isolated from an alkaline soil next to Lonar Crater, India and a proposal for the recognition of Streptomyces alkaliterrae sp. nov.</title>
        <authorList>
            <person name="Golinska P."/>
        </authorList>
    </citation>
    <scope>NUCLEOTIDE SEQUENCE [LARGE SCALE GENOMIC DNA]</scope>
    <source>
        <strain evidence="6">OF8</strain>
    </source>
</reference>
<feature type="transmembrane region" description="Helical" evidence="2">
    <location>
        <begin position="47"/>
        <end position="71"/>
    </location>
</feature>
<keyword evidence="2" id="KW-0812">Transmembrane</keyword>
<protein>
    <submittedName>
        <fullName evidence="4">Uncharacterized protein</fullName>
    </submittedName>
</protein>
<dbReference type="AlphaFoldDB" id="A0A5P0YZI0"/>
<feature type="region of interest" description="Disordered" evidence="1">
    <location>
        <begin position="1"/>
        <end position="44"/>
    </location>
</feature>
<gene>
    <name evidence="4" type="ORF">FNX44_024995</name>
    <name evidence="3" type="ORF">H3147_21375</name>
</gene>
<organism evidence="4 5">
    <name type="scientific">Streptomyces alkaliterrae</name>
    <dbReference type="NCBI Taxonomy" id="2213162"/>
    <lineage>
        <taxon>Bacteria</taxon>
        <taxon>Bacillati</taxon>
        <taxon>Actinomycetota</taxon>
        <taxon>Actinomycetes</taxon>
        <taxon>Kitasatosporales</taxon>
        <taxon>Streptomycetaceae</taxon>
        <taxon>Streptomyces</taxon>
    </lineage>
</organism>
<sequence length="299" mass="30804">MSNADGPPSSHGPGPGNARPGHGRPYPRLSPPDDGPRRAPGRHRAGISPTLVTALCALLGVALVGGLALALDNNWFDNTSPSDQPPALSAPGPGPGLNSSGTTTGTTSGSAHSAPAPAPTPDPTAAAFRGVRAGTCLPLYDTGQAADTVTWNTAAPPAAVGCDSGRAMVRVTRVSDSVEDCGSGVGHAYWYYRAAGESTSTVLCLSRVYRANYCLLARRAGTPDAPTMHLGPMTAADCTDRRIPPAYNEVLHVTSVHQAGPDTTATACARAPGDRTRYWAWKVDDGRSLLCATAYRPAR</sequence>
<keyword evidence="2" id="KW-1133">Transmembrane helix</keyword>
<proteinExistence type="predicted"/>
<feature type="compositionally biased region" description="Low complexity" evidence="1">
    <location>
        <begin position="1"/>
        <end position="12"/>
    </location>
</feature>
<feature type="region of interest" description="Disordered" evidence="1">
    <location>
        <begin position="80"/>
        <end position="125"/>
    </location>
</feature>
<evidence type="ECO:0000313" key="4">
    <source>
        <dbReference type="EMBL" id="MQS05047.1"/>
    </source>
</evidence>
<dbReference type="RefSeq" id="WP_143651236.1">
    <property type="nucleotide sequence ID" value="NZ_JABJXA010000164.1"/>
</dbReference>
<evidence type="ECO:0000256" key="2">
    <source>
        <dbReference type="SAM" id="Phobius"/>
    </source>
</evidence>
<dbReference type="Proteomes" id="UP000320857">
    <property type="component" value="Unassembled WGS sequence"/>
</dbReference>
<evidence type="ECO:0000313" key="6">
    <source>
        <dbReference type="Proteomes" id="UP000517765"/>
    </source>
</evidence>
<dbReference type="EMBL" id="VJYK02000418">
    <property type="protein sequence ID" value="MQS05047.1"/>
    <property type="molecule type" value="Genomic_DNA"/>
</dbReference>
<keyword evidence="2" id="KW-0472">Membrane</keyword>
<dbReference type="EMBL" id="JABJXA010000164">
    <property type="protein sequence ID" value="MBB1261342.1"/>
    <property type="molecule type" value="Genomic_DNA"/>
</dbReference>
<evidence type="ECO:0000313" key="5">
    <source>
        <dbReference type="Proteomes" id="UP000320857"/>
    </source>
</evidence>
<evidence type="ECO:0000313" key="3">
    <source>
        <dbReference type="EMBL" id="MBB1261342.1"/>
    </source>
</evidence>
<dbReference type="OrthoDB" id="4334759at2"/>
<name>A0A5P0YZI0_9ACTN</name>
<keyword evidence="5" id="KW-1185">Reference proteome</keyword>